<evidence type="ECO:0000313" key="3">
    <source>
        <dbReference type="Proteomes" id="UP000002279"/>
    </source>
</evidence>
<keyword evidence="3" id="KW-1185">Reference proteome</keyword>
<protein>
    <submittedName>
        <fullName evidence="2">Polyhomeotic homolog 1</fullName>
    </submittedName>
</protein>
<name>A0A6I8NER5_ORNAN</name>
<dbReference type="GeneTree" id="ENSGT00940000156612"/>
<feature type="compositionally biased region" description="Basic residues" evidence="1">
    <location>
        <begin position="150"/>
        <end position="162"/>
    </location>
</feature>
<evidence type="ECO:0000256" key="1">
    <source>
        <dbReference type="SAM" id="MobiDB-lite"/>
    </source>
</evidence>
<feature type="compositionally biased region" description="Basic and acidic residues" evidence="1">
    <location>
        <begin position="223"/>
        <end position="246"/>
    </location>
</feature>
<gene>
    <name evidence="2" type="primary">PHC1</name>
</gene>
<sequence>METESEPNSSPTPGASGSGGSSRPQIAQMSLYERQAVQALQALQRQPNAAQYFHQFMLQQQLSNAQLHSLAAVQQATIAASRQASSPNPPQQTPTTQASINLATTSAAQLISRSQSVSSPSATTLTQSVLLGNPSSPPLNQTQAQMYLRPGRRKRGTRRAGGRRGERGPGPAGARGPGRKLPAEGHGRGAAAPRGPGGDRQPGQPDGGRERGHQEGGGGGGRAPERRHEPDPHLRPRSRADPHQLR</sequence>
<dbReference type="AlphaFoldDB" id="A0A6I8NER5"/>
<reference evidence="2" key="2">
    <citation type="submission" date="2025-09" db="UniProtKB">
        <authorList>
            <consortium name="Ensembl"/>
        </authorList>
    </citation>
    <scope>IDENTIFICATION</scope>
    <source>
        <strain evidence="2">Glennie</strain>
    </source>
</reference>
<evidence type="ECO:0000313" key="2">
    <source>
        <dbReference type="Ensembl" id="ENSOANP00000039713.1"/>
    </source>
</evidence>
<organism evidence="2 3">
    <name type="scientific">Ornithorhynchus anatinus</name>
    <name type="common">Duckbill platypus</name>
    <dbReference type="NCBI Taxonomy" id="9258"/>
    <lineage>
        <taxon>Eukaryota</taxon>
        <taxon>Metazoa</taxon>
        <taxon>Chordata</taxon>
        <taxon>Craniata</taxon>
        <taxon>Vertebrata</taxon>
        <taxon>Euteleostomi</taxon>
        <taxon>Mammalia</taxon>
        <taxon>Monotremata</taxon>
        <taxon>Ornithorhynchidae</taxon>
        <taxon>Ornithorhynchus</taxon>
    </lineage>
</organism>
<accession>A0A6I8NER5</accession>
<dbReference type="Bgee" id="ENSOANG00000043198">
    <property type="expression patterns" value="Expressed in cerebellum and 7 other cell types or tissues"/>
</dbReference>
<feature type="region of interest" description="Disordered" evidence="1">
    <location>
        <begin position="1"/>
        <end position="28"/>
    </location>
</feature>
<proteinExistence type="predicted"/>
<feature type="compositionally biased region" description="Polar residues" evidence="1">
    <location>
        <begin position="128"/>
        <end position="145"/>
    </location>
</feature>
<dbReference type="Proteomes" id="UP000002279">
    <property type="component" value="Unplaced"/>
</dbReference>
<feature type="region of interest" description="Disordered" evidence="1">
    <location>
        <begin position="128"/>
        <end position="246"/>
    </location>
</feature>
<reference evidence="2" key="1">
    <citation type="submission" date="2025-08" db="UniProtKB">
        <authorList>
            <consortium name="Ensembl"/>
        </authorList>
    </citation>
    <scope>IDENTIFICATION</scope>
    <source>
        <strain evidence="2">Glennie</strain>
    </source>
</reference>
<dbReference type="Ensembl" id="ENSOANT00000062545.1">
    <property type="protein sequence ID" value="ENSOANP00000039713.1"/>
    <property type="gene ID" value="ENSOANG00000043198.1"/>
</dbReference>